<dbReference type="CDD" id="cd00009">
    <property type="entry name" value="AAA"/>
    <property type="match status" value="1"/>
</dbReference>
<keyword evidence="5" id="KW-1185">Reference proteome</keyword>
<organism evidence="4 5">
    <name type="scientific">Kolteria novifilia</name>
    <dbReference type="NCBI Taxonomy" id="2527975"/>
    <lineage>
        <taxon>Bacteria</taxon>
        <taxon>Pseudomonadati</taxon>
        <taxon>Planctomycetota</taxon>
        <taxon>Planctomycetia</taxon>
        <taxon>Kolteriales</taxon>
        <taxon>Kolteriaceae</taxon>
        <taxon>Kolteria</taxon>
    </lineage>
</organism>
<dbReference type="InterPro" id="IPR050221">
    <property type="entry name" value="26S_Proteasome_ATPase"/>
</dbReference>
<dbReference type="Gene3D" id="3.40.50.300">
    <property type="entry name" value="P-loop containing nucleotide triphosphate hydrolases"/>
    <property type="match status" value="1"/>
</dbReference>
<dbReference type="SUPFAM" id="SSF52540">
    <property type="entry name" value="P-loop containing nucleoside triphosphate hydrolases"/>
    <property type="match status" value="2"/>
</dbReference>
<dbReference type="GO" id="GO:0000502">
    <property type="term" value="C:proteasome complex"/>
    <property type="evidence" value="ECO:0007669"/>
    <property type="project" value="UniProtKB-KW"/>
</dbReference>
<name>A0A518BCB1_9BACT</name>
<dbReference type="GO" id="GO:0005524">
    <property type="term" value="F:ATP binding"/>
    <property type="evidence" value="ECO:0007669"/>
    <property type="project" value="UniProtKB-KW"/>
</dbReference>
<dbReference type="SMART" id="SM00382">
    <property type="entry name" value="AAA"/>
    <property type="match status" value="1"/>
</dbReference>
<dbReference type="InterPro" id="IPR003593">
    <property type="entry name" value="AAA+_ATPase"/>
</dbReference>
<protein>
    <submittedName>
        <fullName evidence="4">Proteasome-activating nucleotidase</fullName>
    </submittedName>
</protein>
<accession>A0A518BCB1</accession>
<dbReference type="OrthoDB" id="9783370at2"/>
<dbReference type="RefSeq" id="WP_145262938.1">
    <property type="nucleotide sequence ID" value="NZ_CP036279.1"/>
</dbReference>
<dbReference type="PANTHER" id="PTHR23073">
    <property type="entry name" value="26S PROTEASOME REGULATORY SUBUNIT"/>
    <property type="match status" value="1"/>
</dbReference>
<feature type="domain" description="AAA+ ATPase" evidence="3">
    <location>
        <begin position="167"/>
        <end position="370"/>
    </location>
</feature>
<dbReference type="Proteomes" id="UP000317093">
    <property type="component" value="Chromosome"/>
</dbReference>
<sequence>MERAQLYEEESTGDLFTPEAPVAPQNMEETGLNAGFLTDLILKTLLARGTLMGIELSRELAISFRILEESLLFLKDQKCVEISGGDLIGTASYRFLLTDLGRQRARDAMAHCSYIGPAPVPMERYVEQCYKQVVTGIPMNTEGLRNAFSHLIVSDDLIDTIGPAIVSGKAVFIYGPPGTGKTSLSRAVGEYMNNSGGEIYIPHALMAEDGVVTLFDPIVHRPIEDDAADVGPNAQALVKRLLNEDTPDPRWVKIRRPVIIVAGELTLDMLDLRYSSNANVYQAPLHIKANGGIFMVDDFGRQLCSPRELLNRWILPLEDRHDFLTLASGKKVMVPFEQLIIFSTNMDPADLVDDAFLRRIRHKFSVDAPSKDLYIQIFNLNCKRLRLNECPEAIEFLYERYYNDGRLARPSDCRDLLEIVVSICRFREEKPHLTRELIELAARQFIAEF</sequence>
<keyword evidence="2" id="KW-0067">ATP-binding</keyword>
<keyword evidence="1" id="KW-0547">Nucleotide-binding</keyword>
<reference evidence="4 5" key="1">
    <citation type="submission" date="2019-02" db="EMBL/GenBank/DDBJ databases">
        <title>Deep-cultivation of Planctomycetes and their phenomic and genomic characterization uncovers novel biology.</title>
        <authorList>
            <person name="Wiegand S."/>
            <person name="Jogler M."/>
            <person name="Boedeker C."/>
            <person name="Pinto D."/>
            <person name="Vollmers J."/>
            <person name="Rivas-Marin E."/>
            <person name="Kohn T."/>
            <person name="Peeters S.H."/>
            <person name="Heuer A."/>
            <person name="Rast P."/>
            <person name="Oberbeckmann S."/>
            <person name="Bunk B."/>
            <person name="Jeske O."/>
            <person name="Meyerdierks A."/>
            <person name="Storesund J.E."/>
            <person name="Kallscheuer N."/>
            <person name="Luecker S."/>
            <person name="Lage O.M."/>
            <person name="Pohl T."/>
            <person name="Merkel B.J."/>
            <person name="Hornburger P."/>
            <person name="Mueller R.-W."/>
            <person name="Bruemmer F."/>
            <person name="Labrenz M."/>
            <person name="Spormann A.M."/>
            <person name="Op den Camp H."/>
            <person name="Overmann J."/>
            <person name="Amann R."/>
            <person name="Jetten M.S.M."/>
            <person name="Mascher T."/>
            <person name="Medema M.H."/>
            <person name="Devos D.P."/>
            <person name="Kaster A.-K."/>
            <person name="Ovreas L."/>
            <person name="Rohde M."/>
            <person name="Galperin M.Y."/>
            <person name="Jogler C."/>
        </authorList>
    </citation>
    <scope>NUCLEOTIDE SEQUENCE [LARGE SCALE GENOMIC DNA]</scope>
    <source>
        <strain evidence="4 5">Pan216</strain>
    </source>
</reference>
<evidence type="ECO:0000313" key="5">
    <source>
        <dbReference type="Proteomes" id="UP000317093"/>
    </source>
</evidence>
<gene>
    <name evidence="4" type="ORF">Pan216_55060</name>
</gene>
<dbReference type="KEGG" id="knv:Pan216_55060"/>
<proteinExistence type="predicted"/>
<evidence type="ECO:0000256" key="2">
    <source>
        <dbReference type="ARBA" id="ARBA00022840"/>
    </source>
</evidence>
<dbReference type="AlphaFoldDB" id="A0A518BCB1"/>
<dbReference type="EMBL" id="CP036279">
    <property type="protein sequence ID" value="QDU64615.1"/>
    <property type="molecule type" value="Genomic_DNA"/>
</dbReference>
<evidence type="ECO:0000313" key="4">
    <source>
        <dbReference type="EMBL" id="QDU64615.1"/>
    </source>
</evidence>
<dbReference type="InterPro" id="IPR027417">
    <property type="entry name" value="P-loop_NTPase"/>
</dbReference>
<evidence type="ECO:0000259" key="3">
    <source>
        <dbReference type="SMART" id="SM00382"/>
    </source>
</evidence>
<evidence type="ECO:0000256" key="1">
    <source>
        <dbReference type="ARBA" id="ARBA00022741"/>
    </source>
</evidence>
<keyword evidence="4" id="KW-0647">Proteasome</keyword>